<dbReference type="EMBL" id="CP011055">
    <property type="protein sequence ID" value="AKA74209.1"/>
    <property type="molecule type" value="Genomic_DNA"/>
</dbReference>
<reference evidence="17 18" key="1">
    <citation type="journal article" date="2015" name="Genome Announc.">
        <title>Complete Genome Sequence of Sulfolobus solfataricus Strain 98/2 and Evolved Derivatives.</title>
        <authorList>
            <person name="McCarthy S."/>
            <person name="Gradnigo J."/>
            <person name="Johnson T."/>
            <person name="Payne S."/>
            <person name="Lipzen A."/>
            <person name="Martin J."/>
            <person name="Schackwitz W."/>
            <person name="Moriyama E."/>
            <person name="Blum P."/>
        </authorList>
    </citation>
    <scope>NUCLEOTIDE SEQUENCE [LARGE SCALE GENOMIC DNA]</scope>
    <source>
        <strain evidence="17">98/2 SULC</strain>
        <strain evidence="6">SARC-B</strain>
        <strain evidence="7">SARC-C</strain>
        <strain evidence="8 19">SULA</strain>
        <strain evidence="18">SULB</strain>
    </source>
</reference>
<evidence type="ECO:0000256" key="4">
    <source>
        <dbReference type="ARBA" id="ARBA00023002"/>
    </source>
</evidence>
<dbReference type="EMBL" id="LT549890">
    <property type="protein sequence ID" value="SAI84571.1"/>
    <property type="molecule type" value="Genomic_DNA"/>
</dbReference>
<evidence type="ECO:0000313" key="24">
    <source>
        <dbReference type="Proteomes" id="UP000273443"/>
    </source>
</evidence>
<dbReference type="Proteomes" id="UP000076770">
    <property type="component" value="Chromosome i"/>
</dbReference>
<evidence type="ECO:0000313" key="15">
    <source>
        <dbReference type="EMBL" id="AZF84341.1"/>
    </source>
</evidence>
<dbReference type="EMBL" id="CP033237">
    <property type="protein sequence ID" value="AZF73930.1"/>
    <property type="molecule type" value="Genomic_DNA"/>
</dbReference>
<dbReference type="InterPro" id="IPR006076">
    <property type="entry name" value="FAD-dep_OxRdtase"/>
</dbReference>
<reference evidence="20" key="2">
    <citation type="submission" date="2016-04" db="EMBL/GenBank/DDBJ databases">
        <authorList>
            <person name="Shah S.A."/>
            <person name="Garrett R.A."/>
        </authorList>
    </citation>
    <scope>NUCLEOTIDE SEQUENCE [LARGE SCALE GENOMIC DNA]</scope>
    <source>
        <strain evidence="20">ATCC 35091 / DSM 1616 / JCM 8930 / NBRC 15331 / P1</strain>
    </source>
</reference>
<dbReference type="Proteomes" id="UP000282269">
    <property type="component" value="Chromosome"/>
</dbReference>
<feature type="domain" description="FAD dependent oxidoreductase" evidence="5">
    <location>
        <begin position="3"/>
        <end position="348"/>
    </location>
</feature>
<dbReference type="GO" id="GO:0005737">
    <property type="term" value="C:cytoplasm"/>
    <property type="evidence" value="ECO:0007669"/>
    <property type="project" value="TreeGrafter"/>
</dbReference>
<evidence type="ECO:0000313" key="14">
    <source>
        <dbReference type="EMBL" id="AZF81766.1"/>
    </source>
</evidence>
<dbReference type="InterPro" id="IPR036188">
    <property type="entry name" value="FAD/NAD-bd_sf"/>
</dbReference>
<dbReference type="EMBL" id="CP011057">
    <property type="protein sequence ID" value="AKA79599.1"/>
    <property type="molecule type" value="Genomic_DNA"/>
</dbReference>
<evidence type="ECO:0000313" key="20">
    <source>
        <dbReference type="Proteomes" id="UP000076770"/>
    </source>
</evidence>
<evidence type="ECO:0000313" key="6">
    <source>
        <dbReference type="EMBL" id="AKA74209.1"/>
    </source>
</evidence>
<organism evidence="7 17">
    <name type="scientific">Saccharolobus solfataricus</name>
    <name type="common">Sulfolobus solfataricus</name>
    <dbReference type="NCBI Taxonomy" id="2287"/>
    <lineage>
        <taxon>Archaea</taxon>
        <taxon>Thermoproteota</taxon>
        <taxon>Thermoprotei</taxon>
        <taxon>Sulfolobales</taxon>
        <taxon>Sulfolobaceae</taxon>
        <taxon>Saccharolobus</taxon>
    </lineage>
</organism>
<dbReference type="EMBL" id="CP033236">
    <property type="protein sequence ID" value="AZF71310.1"/>
    <property type="molecule type" value="Genomic_DNA"/>
</dbReference>
<dbReference type="PANTHER" id="PTHR13847:SF286">
    <property type="entry name" value="D-AMINO ACID DEHYDROGENASE"/>
    <property type="match status" value="1"/>
</dbReference>
<evidence type="ECO:0000313" key="17">
    <source>
        <dbReference type="Proteomes" id="UP000033057"/>
    </source>
</evidence>
<evidence type="ECO:0000313" key="21">
    <source>
        <dbReference type="Proteomes" id="UP000267993"/>
    </source>
</evidence>
<dbReference type="Proteomes" id="UP000033085">
    <property type="component" value="Chromosome"/>
</dbReference>
<evidence type="ECO:0000256" key="1">
    <source>
        <dbReference type="ARBA" id="ARBA00001974"/>
    </source>
</evidence>
<dbReference type="OrthoDB" id="168391at2157"/>
<evidence type="ECO:0000313" key="18">
    <source>
        <dbReference type="Proteomes" id="UP000033085"/>
    </source>
</evidence>
<evidence type="ECO:0000313" key="19">
    <source>
        <dbReference type="Proteomes" id="UP000033106"/>
    </source>
</evidence>
<dbReference type="Proteomes" id="UP000269431">
    <property type="component" value="Chromosome"/>
</dbReference>
<dbReference type="Proteomes" id="UP000033057">
    <property type="component" value="Chromosome"/>
</dbReference>
<evidence type="ECO:0000313" key="27">
    <source>
        <dbReference type="Proteomes" id="UP000282269"/>
    </source>
</evidence>
<reference evidence="7" key="5">
    <citation type="submission" date="2018-10" db="EMBL/GenBank/DDBJ databases">
        <authorList>
            <person name="McCarthy S."/>
            <person name="Gradnigo J."/>
            <person name="Johnson T."/>
            <person name="Payne S."/>
            <person name="Lipzen A."/>
            <person name="Schackwitz W."/>
            <person name="Martin J."/>
            <person name="Moriyama E."/>
            <person name="Blum P."/>
        </authorList>
    </citation>
    <scope>NUCLEOTIDE SEQUENCE</scope>
    <source>
        <strain evidence="6">SARC-B</strain>
        <strain evidence="7">SARC-C</strain>
        <strain evidence="8">SULA</strain>
    </source>
</reference>
<keyword evidence="3" id="KW-0285">Flavoprotein</keyword>
<dbReference type="GeneID" id="1455224"/>
<evidence type="ECO:0000313" key="8">
    <source>
        <dbReference type="EMBL" id="AKA79599.1"/>
    </source>
</evidence>
<dbReference type="EMBL" id="CP011056">
    <property type="protein sequence ID" value="AKA76907.1"/>
    <property type="molecule type" value="Genomic_DNA"/>
</dbReference>
<dbReference type="Proteomes" id="UP000267993">
    <property type="component" value="Chromosome"/>
</dbReference>
<accession>A0A0E3MET7</accession>
<evidence type="ECO:0000313" key="22">
    <source>
        <dbReference type="Proteomes" id="UP000269431"/>
    </source>
</evidence>
<gene>
    <name evidence="16" type="ORF">SSOP1_1017</name>
    <name evidence="8" type="ORF">SULA_1995</name>
    <name evidence="6" type="ORF">SULB_1996</name>
    <name evidence="7" type="ORF">SULC_1994</name>
    <name evidence="9" type="ORF">SULG_10040</name>
    <name evidence="10" type="ORF">SULH_10040</name>
    <name evidence="11" type="ORF">SULI_10040</name>
    <name evidence="12" type="ORF">SULM_10030</name>
    <name evidence="13" type="ORF">SULN_10030</name>
    <name evidence="14" type="ORF">SULO_10040</name>
    <name evidence="15" type="ORF">SULZ_09975</name>
</gene>
<comment type="cofactor">
    <cofactor evidence="1">
        <name>FAD</name>
        <dbReference type="ChEBI" id="CHEBI:57692"/>
    </cofactor>
</comment>
<dbReference type="EMBL" id="CP033238">
    <property type="protein sequence ID" value="AZF76553.1"/>
    <property type="molecule type" value="Genomic_DNA"/>
</dbReference>
<evidence type="ECO:0000256" key="3">
    <source>
        <dbReference type="ARBA" id="ARBA00022630"/>
    </source>
</evidence>
<dbReference type="EMBL" id="CP033239">
    <property type="protein sequence ID" value="AZF79161.1"/>
    <property type="molecule type" value="Genomic_DNA"/>
</dbReference>
<dbReference type="AlphaFoldDB" id="A0A0E3MET7"/>
<evidence type="ECO:0000259" key="5">
    <source>
        <dbReference type="Pfam" id="PF01266"/>
    </source>
</evidence>
<evidence type="ECO:0000313" key="10">
    <source>
        <dbReference type="EMBL" id="AZF71310.1"/>
    </source>
</evidence>
<evidence type="ECO:0000313" key="23">
    <source>
        <dbReference type="Proteomes" id="UP000273194"/>
    </source>
</evidence>
<dbReference type="Proteomes" id="UP000273443">
    <property type="component" value="Chromosome"/>
</dbReference>
<sequence length="365" mass="41129">MKVGIVGGGIVGLFTAYYLAKEGIKDIIIYEKGFLGAGSIHAAGLIEPYRFDKINTLSMIKKMLKYKMNGSTDIKEVDKLWLVELIKNLEKDPPGEAWDTMREMAKFSLSEYKRIAEEKNDFDYHEDGLLELYYNSKEFESGIEDEKKSPFNPKFEIEEIKGFAGGLFFPELSRISTEKFIDRISREIVSNIKVKNEEVIKVSDEGYIDGEKYDLVVVAAGIWSRILKIPLTAFKGYGYRVKGVSKLNRAAVIVDYGLAISPLSDHIKITGGFDADFSIDSKRAEDFLKKAEELVDIQYIIDLNMGFRPCSPDGFPVIGKRNNLVLVTGACRLGWSYGPAMGRYATDLALGKAKDLGYISRYYHE</sequence>
<dbReference type="SUPFAM" id="SSF51905">
    <property type="entry name" value="FAD/NAD(P)-binding domain"/>
    <property type="match status" value="1"/>
</dbReference>
<dbReference type="Proteomes" id="UP000275843">
    <property type="component" value="Chromosome"/>
</dbReference>
<protein>
    <submittedName>
        <fullName evidence="7">FAD-binding oxidoreductase</fullName>
    </submittedName>
    <submittedName>
        <fullName evidence="16">FAD-dependent oxidoreductase</fullName>
    </submittedName>
</protein>
<dbReference type="Gene3D" id="3.30.9.10">
    <property type="entry name" value="D-Amino Acid Oxidase, subunit A, domain 2"/>
    <property type="match status" value="1"/>
</dbReference>
<evidence type="ECO:0000313" key="7">
    <source>
        <dbReference type="EMBL" id="AKA76907.1"/>
    </source>
</evidence>
<evidence type="ECO:0000313" key="11">
    <source>
        <dbReference type="EMBL" id="AZF73930.1"/>
    </source>
</evidence>
<proteinExistence type="inferred from homology"/>
<dbReference type="EMBL" id="CP033241">
    <property type="protein sequence ID" value="AZF84341.1"/>
    <property type="molecule type" value="Genomic_DNA"/>
</dbReference>
<keyword evidence="4" id="KW-0560">Oxidoreductase</keyword>
<dbReference type="KEGG" id="ssoa:SULA_1995"/>
<comment type="similarity">
    <text evidence="2">Belongs to the DadA oxidoreductase family.</text>
</comment>
<evidence type="ECO:0000313" key="13">
    <source>
        <dbReference type="EMBL" id="AZF79161.1"/>
    </source>
</evidence>
<name>A0A0E3MET7_SACSO</name>
<dbReference type="EMBL" id="CP033235">
    <property type="protein sequence ID" value="AZF68690.1"/>
    <property type="molecule type" value="Genomic_DNA"/>
</dbReference>
<dbReference type="RefSeq" id="WP_009989259.1">
    <property type="nucleotide sequence ID" value="NZ_CP011055.2"/>
</dbReference>
<evidence type="ECO:0000313" key="26">
    <source>
        <dbReference type="Proteomes" id="UP000278715"/>
    </source>
</evidence>
<dbReference type="KEGG" id="ssol:SULB_1996"/>
<reference evidence="16" key="3">
    <citation type="submission" date="2016-04" db="EMBL/GenBank/DDBJ databases">
        <authorList>
            <person name="Evans L.H."/>
            <person name="Alamgir A."/>
            <person name="Owens N."/>
            <person name="Weber N.D."/>
            <person name="Virtaneva K."/>
            <person name="Barbian K."/>
            <person name="Babar A."/>
            <person name="Rosenke K."/>
        </authorList>
    </citation>
    <scope>NUCLEOTIDE SEQUENCE</scope>
    <source>
        <strain evidence="16">P1</strain>
    </source>
</reference>
<dbReference type="OMA" id="KGYGFRT"/>
<dbReference type="KEGG" id="ssof:SULC_1994"/>
<evidence type="ECO:0000313" key="25">
    <source>
        <dbReference type="Proteomes" id="UP000275843"/>
    </source>
</evidence>
<reference evidence="21 22" key="4">
    <citation type="journal article" date="2018" name="Proc. Natl. Acad. Sci. U.S.A.">
        <title>Nonmutational mechanism of inheritance in the Archaeon Sulfolobus solfataricus.</title>
        <authorList>
            <person name="Payne S."/>
            <person name="McCarthy S."/>
            <person name="Johnson T."/>
            <person name="North E."/>
            <person name="Blum P."/>
        </authorList>
    </citation>
    <scope>NUCLEOTIDE SEQUENCE [LARGE SCALE GENOMIC DNA]</scope>
    <source>
        <strain evidence="10 21">SARC-H</strain>
        <strain evidence="11 25">SARC-I</strain>
        <strain evidence="13 26">SARC-N</strain>
        <strain evidence="14 27">SARC-O</strain>
        <strain evidence="15 22">SUL120</strain>
        <strain evidence="9 23">SULG</strain>
        <strain evidence="12 24">SULM</strain>
    </source>
</reference>
<evidence type="ECO:0000313" key="16">
    <source>
        <dbReference type="EMBL" id="SAI84571.1"/>
    </source>
</evidence>
<dbReference type="PANTHER" id="PTHR13847">
    <property type="entry name" value="SARCOSINE DEHYDROGENASE-RELATED"/>
    <property type="match status" value="1"/>
</dbReference>
<dbReference type="Proteomes" id="UP000278715">
    <property type="component" value="Chromosome"/>
</dbReference>
<dbReference type="Pfam" id="PF01266">
    <property type="entry name" value="DAO"/>
    <property type="match status" value="1"/>
</dbReference>
<evidence type="ECO:0000313" key="9">
    <source>
        <dbReference type="EMBL" id="AZF68690.1"/>
    </source>
</evidence>
<dbReference type="Gene3D" id="3.50.50.60">
    <property type="entry name" value="FAD/NAD(P)-binding domain"/>
    <property type="match status" value="2"/>
</dbReference>
<dbReference type="GeneID" id="44129917"/>
<evidence type="ECO:0000256" key="2">
    <source>
        <dbReference type="ARBA" id="ARBA00009410"/>
    </source>
</evidence>
<dbReference type="GO" id="GO:0016491">
    <property type="term" value="F:oxidoreductase activity"/>
    <property type="evidence" value="ECO:0007669"/>
    <property type="project" value="UniProtKB-KW"/>
</dbReference>
<dbReference type="Proteomes" id="UP000033106">
    <property type="component" value="Chromosome"/>
</dbReference>
<dbReference type="Proteomes" id="UP000273194">
    <property type="component" value="Chromosome"/>
</dbReference>
<dbReference type="EMBL" id="CP033240">
    <property type="protein sequence ID" value="AZF81766.1"/>
    <property type="molecule type" value="Genomic_DNA"/>
</dbReference>
<evidence type="ECO:0000313" key="12">
    <source>
        <dbReference type="EMBL" id="AZF76553.1"/>
    </source>
</evidence>
<dbReference type="PATRIC" id="fig|2287.6.peg.2043"/>